<sequence>MGLLALLCAGIAGLAGCQSTAQGLLAEGYPMDYADGFEAGCDSGRQAAGGMASFRKDVSRAQAQPLYSEGWGDGYRQCQAMLESSGGLSAWRSDALERERDREWRHHVDQAKAQAYHRR</sequence>
<accession>A0A2N8SRD0</accession>
<name>A0A2N8SRD0_STUST</name>
<evidence type="ECO:0000313" key="2">
    <source>
        <dbReference type="EMBL" id="PNG05047.1"/>
    </source>
</evidence>
<gene>
    <name evidence="2" type="ORF">CXL00_14935</name>
</gene>
<protein>
    <recommendedName>
        <fullName evidence="4">Lipoprotein</fullName>
    </recommendedName>
</protein>
<feature type="region of interest" description="Disordered" evidence="1">
    <location>
        <begin position="100"/>
        <end position="119"/>
    </location>
</feature>
<dbReference type="OrthoDB" id="5540985at2"/>
<evidence type="ECO:0000256" key="1">
    <source>
        <dbReference type="SAM" id="MobiDB-lite"/>
    </source>
</evidence>
<dbReference type="Proteomes" id="UP000235897">
    <property type="component" value="Unassembled WGS sequence"/>
</dbReference>
<dbReference type="EMBL" id="POUW01000005">
    <property type="protein sequence ID" value="PNG05047.1"/>
    <property type="molecule type" value="Genomic_DNA"/>
</dbReference>
<reference evidence="2 3" key="1">
    <citation type="submission" date="2018-01" db="EMBL/GenBank/DDBJ databases">
        <title>Denitrification phenotypes of diverse strains of Pseudomonas stutzeri.</title>
        <authorList>
            <person name="Milligan D.A."/>
            <person name="Bergaust L."/>
            <person name="Bakken L.R."/>
            <person name="Frostegard A."/>
        </authorList>
    </citation>
    <scope>NUCLEOTIDE SEQUENCE [LARGE SCALE GENOMIC DNA]</scope>
    <source>
        <strain evidence="2 3">28a3</strain>
    </source>
</reference>
<evidence type="ECO:0008006" key="4">
    <source>
        <dbReference type="Google" id="ProtNLM"/>
    </source>
</evidence>
<feature type="compositionally biased region" description="Basic and acidic residues" evidence="1">
    <location>
        <begin position="100"/>
        <end position="110"/>
    </location>
</feature>
<dbReference type="AlphaFoldDB" id="A0A2N8SRD0"/>
<proteinExistence type="predicted"/>
<organism evidence="2 3">
    <name type="scientific">Stutzerimonas stutzeri</name>
    <name type="common">Pseudomonas stutzeri</name>
    <dbReference type="NCBI Taxonomy" id="316"/>
    <lineage>
        <taxon>Bacteria</taxon>
        <taxon>Pseudomonadati</taxon>
        <taxon>Pseudomonadota</taxon>
        <taxon>Gammaproteobacteria</taxon>
        <taxon>Pseudomonadales</taxon>
        <taxon>Pseudomonadaceae</taxon>
        <taxon>Stutzerimonas</taxon>
    </lineage>
</organism>
<comment type="caution">
    <text evidence="2">The sequence shown here is derived from an EMBL/GenBank/DDBJ whole genome shotgun (WGS) entry which is preliminary data.</text>
</comment>
<evidence type="ECO:0000313" key="3">
    <source>
        <dbReference type="Proteomes" id="UP000235897"/>
    </source>
</evidence>